<evidence type="ECO:0000313" key="15">
    <source>
        <dbReference type="Proteomes" id="UP000297225"/>
    </source>
</evidence>
<keyword evidence="2 12" id="KW-0639">Primosome</keyword>
<dbReference type="Pfam" id="PF03796">
    <property type="entry name" value="DnaB_C"/>
    <property type="match status" value="1"/>
</dbReference>
<dbReference type="GO" id="GO:0043139">
    <property type="term" value="F:5'-3' DNA helicase activity"/>
    <property type="evidence" value="ECO:0007669"/>
    <property type="project" value="UniProtKB-EC"/>
</dbReference>
<dbReference type="AlphaFoldDB" id="A0A4Y8WRS8"/>
<feature type="region of interest" description="Disordered" evidence="13">
    <location>
        <begin position="483"/>
        <end position="516"/>
    </location>
</feature>
<evidence type="ECO:0000256" key="4">
    <source>
        <dbReference type="ARBA" id="ARBA00022741"/>
    </source>
</evidence>
<keyword evidence="3 12" id="KW-0235">DNA replication</keyword>
<dbReference type="InterPro" id="IPR036185">
    <property type="entry name" value="DNA_heli_DnaB-like_N_sf"/>
</dbReference>
<dbReference type="STRING" id="1122973.GCA_000379925_00943"/>
<dbReference type="InterPro" id="IPR007693">
    <property type="entry name" value="DNA_helicase_DnaB-like_N"/>
</dbReference>
<evidence type="ECO:0000256" key="12">
    <source>
        <dbReference type="RuleBase" id="RU362085"/>
    </source>
</evidence>
<dbReference type="GO" id="GO:0003677">
    <property type="term" value="F:DNA binding"/>
    <property type="evidence" value="ECO:0007669"/>
    <property type="project" value="UniProtKB-UniRule"/>
</dbReference>
<dbReference type="Proteomes" id="UP000297225">
    <property type="component" value="Unassembled WGS sequence"/>
</dbReference>
<organism evidence="14 15">
    <name type="scientific">Porphyromonas levii</name>
    <dbReference type="NCBI Taxonomy" id="28114"/>
    <lineage>
        <taxon>Bacteria</taxon>
        <taxon>Pseudomonadati</taxon>
        <taxon>Bacteroidota</taxon>
        <taxon>Bacteroidia</taxon>
        <taxon>Bacteroidales</taxon>
        <taxon>Porphyromonadaceae</taxon>
        <taxon>Porphyromonas</taxon>
    </lineage>
</organism>
<evidence type="ECO:0000256" key="5">
    <source>
        <dbReference type="ARBA" id="ARBA00022801"/>
    </source>
</evidence>
<dbReference type="InterPro" id="IPR007694">
    <property type="entry name" value="DNA_helicase_DnaB-like_C"/>
</dbReference>
<sequence>MSVEKFTTAYAYPDEVERGRMLESRTVAKELGKGVPPNNIEVEQLVLGALILERDAFPIVGEILTPDCFYDTKHRYIFEAIRQLALEEKPIDAQMVIEQLRLNDKLTATNGLVYISQLSTLVNSTAHLEYHARLLFDKKLQRDLISFGNEVISNSFDPTILVTDTMQDAEQRLFEITQGRDGNEVQPVGDLVPTAVQKMQDIVNGEVTNHGVRSGFPEIDEITFGWHPTDLVIIAARPAMGKTAFVLSMARNMAVEHQAAVAIFSLEMSKEQLINRLIVNHTEIPNDDIKRGSLSPQQLQILDQRIGTLEQAPLFIDDTAGLSVFDLRSKARRLVRQYDVKVIIIDYLQLMTASGLKSNANREQEVSTISRSLKQLAKELNITVIALSQLNRGVENRPKEGKRPQLSDLRESGAIEQDADMVCFIHRPEYYGILEDEDGRSMKDMGEFIIAKHRNGRVDTVLLRFQSSIIKFASAQGLAQSNNTGRFTSKMNQVGTSTPQGADPLMDSAPDSGFSV</sequence>
<dbReference type="SUPFAM" id="SSF48024">
    <property type="entry name" value="N-terminal domain of DnaB helicase"/>
    <property type="match status" value="1"/>
</dbReference>
<dbReference type="GO" id="GO:0006269">
    <property type="term" value="P:DNA replication, synthesis of primer"/>
    <property type="evidence" value="ECO:0007669"/>
    <property type="project" value="UniProtKB-UniRule"/>
</dbReference>
<dbReference type="EC" id="5.6.2.3" evidence="11 12"/>
<keyword evidence="7 12" id="KW-0067">ATP-binding</keyword>
<dbReference type="PANTHER" id="PTHR30153:SF2">
    <property type="entry name" value="REPLICATIVE DNA HELICASE"/>
    <property type="match status" value="1"/>
</dbReference>
<dbReference type="NCBIfam" id="TIGR00665">
    <property type="entry name" value="DnaB"/>
    <property type="match status" value="1"/>
</dbReference>
<protein>
    <recommendedName>
        <fullName evidence="11 12">Replicative DNA helicase</fullName>
        <ecNumber evidence="11 12">5.6.2.3</ecNumber>
    </recommendedName>
</protein>
<name>A0A4Y8WRS8_9PORP</name>
<evidence type="ECO:0000256" key="13">
    <source>
        <dbReference type="SAM" id="MobiDB-lite"/>
    </source>
</evidence>
<evidence type="ECO:0000256" key="6">
    <source>
        <dbReference type="ARBA" id="ARBA00022806"/>
    </source>
</evidence>
<evidence type="ECO:0000256" key="10">
    <source>
        <dbReference type="ARBA" id="ARBA00048954"/>
    </source>
</evidence>
<dbReference type="InterPro" id="IPR027417">
    <property type="entry name" value="P-loop_NTPase"/>
</dbReference>
<dbReference type="GO" id="GO:0005524">
    <property type="term" value="F:ATP binding"/>
    <property type="evidence" value="ECO:0007669"/>
    <property type="project" value="UniProtKB-UniRule"/>
</dbReference>
<evidence type="ECO:0000256" key="3">
    <source>
        <dbReference type="ARBA" id="ARBA00022705"/>
    </source>
</evidence>
<dbReference type="Gene3D" id="1.10.860.10">
    <property type="entry name" value="DNAb Helicase, Chain A"/>
    <property type="match status" value="1"/>
</dbReference>
<evidence type="ECO:0000256" key="1">
    <source>
        <dbReference type="ARBA" id="ARBA00008428"/>
    </source>
</evidence>
<comment type="caution">
    <text evidence="14">The sequence shown here is derived from an EMBL/GenBank/DDBJ whole genome shotgun (WGS) entry which is preliminary data.</text>
</comment>
<keyword evidence="8 12" id="KW-0238">DNA-binding</keyword>
<keyword evidence="15" id="KW-1185">Reference proteome</keyword>
<dbReference type="InterPro" id="IPR016136">
    <property type="entry name" value="DNA_helicase_N/primase_C"/>
</dbReference>
<dbReference type="CDD" id="cd00984">
    <property type="entry name" value="DnaB_C"/>
    <property type="match status" value="1"/>
</dbReference>
<accession>A0A4Y8WRS8</accession>
<evidence type="ECO:0000256" key="9">
    <source>
        <dbReference type="ARBA" id="ARBA00023235"/>
    </source>
</evidence>
<dbReference type="EMBL" id="SPNC01000003">
    <property type="protein sequence ID" value="TFH97345.1"/>
    <property type="molecule type" value="Genomic_DNA"/>
</dbReference>
<reference evidence="14 15" key="1">
    <citation type="submission" date="2019-03" db="EMBL/GenBank/DDBJ databases">
        <title>Porphyromonas levii Isolated from the Uterus of Dairy Cows.</title>
        <authorList>
            <person name="Francis A.M."/>
        </authorList>
    </citation>
    <scope>NUCLEOTIDE SEQUENCE [LARGE SCALE GENOMIC DNA]</scope>
    <source>
        <strain evidence="14 15">AF5678</strain>
    </source>
</reference>
<evidence type="ECO:0000256" key="2">
    <source>
        <dbReference type="ARBA" id="ARBA00022515"/>
    </source>
</evidence>
<proteinExistence type="inferred from homology"/>
<keyword evidence="5 12" id="KW-0378">Hydrolase</keyword>
<dbReference type="GO" id="GO:0005829">
    <property type="term" value="C:cytosol"/>
    <property type="evidence" value="ECO:0007669"/>
    <property type="project" value="TreeGrafter"/>
</dbReference>
<feature type="compositionally biased region" description="Polar residues" evidence="13">
    <location>
        <begin position="483"/>
        <end position="500"/>
    </location>
</feature>
<dbReference type="SUPFAM" id="SSF52540">
    <property type="entry name" value="P-loop containing nucleoside triphosphate hydrolases"/>
    <property type="match status" value="1"/>
</dbReference>
<dbReference type="Pfam" id="PF00772">
    <property type="entry name" value="DnaB"/>
    <property type="match status" value="1"/>
</dbReference>
<keyword evidence="6 12" id="KW-0347">Helicase</keyword>
<dbReference type="GO" id="GO:1990077">
    <property type="term" value="C:primosome complex"/>
    <property type="evidence" value="ECO:0007669"/>
    <property type="project" value="UniProtKB-UniRule"/>
</dbReference>
<dbReference type="OrthoDB" id="9773982at2"/>
<dbReference type="GO" id="GO:0016887">
    <property type="term" value="F:ATP hydrolysis activity"/>
    <property type="evidence" value="ECO:0007669"/>
    <property type="project" value="RHEA"/>
</dbReference>
<evidence type="ECO:0000256" key="7">
    <source>
        <dbReference type="ARBA" id="ARBA00022840"/>
    </source>
</evidence>
<dbReference type="InterPro" id="IPR007692">
    <property type="entry name" value="DNA_helicase_DnaB"/>
</dbReference>
<comment type="function">
    <text evidence="12">The main replicative DNA helicase, it participates in initiation and elongation during chromosome replication. Travels ahead of the DNA replisome, separating dsDNA into templates for DNA synthesis. A processive ATP-dependent 5'-3' DNA helicase it has DNA-dependent ATPase activity.</text>
</comment>
<evidence type="ECO:0000313" key="14">
    <source>
        <dbReference type="EMBL" id="TFH97345.1"/>
    </source>
</evidence>
<keyword evidence="4 12" id="KW-0547">Nucleotide-binding</keyword>
<dbReference type="RefSeq" id="WP_018358195.1">
    <property type="nucleotide sequence ID" value="NZ_CP197400.1"/>
</dbReference>
<gene>
    <name evidence="14" type="primary">dnaB</name>
    <name evidence="14" type="ORF">E4P47_00420</name>
</gene>
<comment type="similarity">
    <text evidence="1 12">Belongs to the helicase family. DnaB subfamily.</text>
</comment>
<dbReference type="Gene3D" id="3.40.50.300">
    <property type="entry name" value="P-loop containing nucleotide triphosphate hydrolases"/>
    <property type="match status" value="1"/>
</dbReference>
<dbReference type="PROSITE" id="PS51199">
    <property type="entry name" value="SF4_HELICASE"/>
    <property type="match status" value="1"/>
</dbReference>
<evidence type="ECO:0000256" key="8">
    <source>
        <dbReference type="ARBA" id="ARBA00023125"/>
    </source>
</evidence>
<evidence type="ECO:0000256" key="11">
    <source>
        <dbReference type="NCBIfam" id="TIGR00665"/>
    </source>
</evidence>
<keyword evidence="9" id="KW-0413">Isomerase</keyword>
<dbReference type="PANTHER" id="PTHR30153">
    <property type="entry name" value="REPLICATIVE DNA HELICASE DNAB"/>
    <property type="match status" value="1"/>
</dbReference>
<comment type="catalytic activity">
    <reaction evidence="10 12">
        <text>ATP + H2O = ADP + phosphate + H(+)</text>
        <dbReference type="Rhea" id="RHEA:13065"/>
        <dbReference type="ChEBI" id="CHEBI:15377"/>
        <dbReference type="ChEBI" id="CHEBI:15378"/>
        <dbReference type="ChEBI" id="CHEBI:30616"/>
        <dbReference type="ChEBI" id="CHEBI:43474"/>
        <dbReference type="ChEBI" id="CHEBI:456216"/>
        <dbReference type="EC" id="5.6.2.3"/>
    </reaction>
</comment>